<dbReference type="GO" id="GO:0000160">
    <property type="term" value="P:phosphorelay signal transduction system"/>
    <property type="evidence" value="ECO:0007669"/>
    <property type="project" value="InterPro"/>
</dbReference>
<dbReference type="PROSITE" id="PS50921">
    <property type="entry name" value="ANTAR"/>
    <property type="match status" value="1"/>
</dbReference>
<name>A0A1Y5Q4U1_9GAMM</name>
<evidence type="ECO:0000259" key="2">
    <source>
        <dbReference type="PROSITE" id="PS50110"/>
    </source>
</evidence>
<protein>
    <submittedName>
        <fullName evidence="4">Response regulator receiver and ANTAR domain protein</fullName>
    </submittedName>
</protein>
<dbReference type="InterPro" id="IPR051015">
    <property type="entry name" value="EvgA-like"/>
</dbReference>
<dbReference type="Gene3D" id="1.10.10.10">
    <property type="entry name" value="Winged helix-like DNA-binding domain superfamily/Winged helix DNA-binding domain"/>
    <property type="match status" value="1"/>
</dbReference>
<dbReference type="Pfam" id="PF03861">
    <property type="entry name" value="ANTAR"/>
    <property type="match status" value="1"/>
</dbReference>
<feature type="domain" description="ANTAR" evidence="3">
    <location>
        <begin position="123"/>
        <end position="184"/>
    </location>
</feature>
<proteinExistence type="predicted"/>
<dbReference type="InterPro" id="IPR036388">
    <property type="entry name" value="WH-like_DNA-bd_sf"/>
</dbReference>
<dbReference type="PANTHER" id="PTHR45566">
    <property type="entry name" value="HTH-TYPE TRANSCRIPTIONAL REGULATOR YHJB-RELATED"/>
    <property type="match status" value="1"/>
</dbReference>
<dbReference type="PIRSF" id="PIRSF036382">
    <property type="entry name" value="RR_antiterm"/>
    <property type="match status" value="1"/>
</dbReference>
<evidence type="ECO:0000256" key="1">
    <source>
        <dbReference type="PROSITE-ProRule" id="PRU00169"/>
    </source>
</evidence>
<gene>
    <name evidence="4" type="ORF">STPYR_12229</name>
</gene>
<sequence length="191" mass="20906">MLRILLIDDTGKDSGDLRAALSAAGYEVLPEAVGSDALFKAVQARQPDVLVVDVESPSCGVLEQLALVERHAPRPVVMFSANDEEPLIQAAVEAGVTAYIVDGRAPARLRSIIQVAQARFARQSQLHQRLQDVQQKLQDRKLVEQAKGMLMDRRGMSEADAYAALRRQAMKQNLKLVDVARRVLAVAELLG</sequence>
<dbReference type="EMBL" id="FLTS01000001">
    <property type="protein sequence ID" value="SBV37299.1"/>
    <property type="molecule type" value="Genomic_DNA"/>
</dbReference>
<dbReference type="InterPro" id="IPR005561">
    <property type="entry name" value="ANTAR"/>
</dbReference>
<dbReference type="SUPFAM" id="SSF52172">
    <property type="entry name" value="CheY-like"/>
    <property type="match status" value="1"/>
</dbReference>
<dbReference type="GO" id="GO:0003723">
    <property type="term" value="F:RNA binding"/>
    <property type="evidence" value="ECO:0007669"/>
    <property type="project" value="InterPro"/>
</dbReference>
<reference evidence="4" key="1">
    <citation type="submission" date="2016-03" db="EMBL/GenBank/DDBJ databases">
        <authorList>
            <person name="Ploux O."/>
        </authorList>
    </citation>
    <scope>NUCLEOTIDE SEQUENCE</scope>
    <source>
        <strain evidence="4">UC10</strain>
    </source>
</reference>
<evidence type="ECO:0000259" key="3">
    <source>
        <dbReference type="PROSITE" id="PS50921"/>
    </source>
</evidence>
<keyword evidence="1" id="KW-0597">Phosphoprotein</keyword>
<dbReference type="InterPro" id="IPR011006">
    <property type="entry name" value="CheY-like_superfamily"/>
</dbReference>
<dbReference type="InterPro" id="IPR008327">
    <property type="entry name" value="Sig_transdc_resp-reg_antiterm"/>
</dbReference>
<evidence type="ECO:0000313" key="4">
    <source>
        <dbReference type="EMBL" id="SBV37299.1"/>
    </source>
</evidence>
<dbReference type="PROSITE" id="PS50110">
    <property type="entry name" value="RESPONSE_REGULATORY"/>
    <property type="match status" value="1"/>
</dbReference>
<feature type="modified residue" description="4-aspartylphosphate" evidence="1">
    <location>
        <position position="53"/>
    </location>
</feature>
<dbReference type="SMART" id="SM01012">
    <property type="entry name" value="ANTAR"/>
    <property type="match status" value="1"/>
</dbReference>
<dbReference type="Gene3D" id="3.40.50.2300">
    <property type="match status" value="1"/>
</dbReference>
<dbReference type="PANTHER" id="PTHR45566:SF2">
    <property type="entry name" value="NARL SUBFAMILY"/>
    <property type="match status" value="1"/>
</dbReference>
<feature type="domain" description="Response regulatory" evidence="2">
    <location>
        <begin position="3"/>
        <end position="117"/>
    </location>
</feature>
<dbReference type="Pfam" id="PF00072">
    <property type="entry name" value="Response_reg"/>
    <property type="match status" value="1"/>
</dbReference>
<dbReference type="SMART" id="SM00448">
    <property type="entry name" value="REC"/>
    <property type="match status" value="1"/>
</dbReference>
<accession>A0A1Y5Q4U1</accession>
<dbReference type="AlphaFoldDB" id="A0A1Y5Q4U1"/>
<dbReference type="InterPro" id="IPR001789">
    <property type="entry name" value="Sig_transdc_resp-reg_receiver"/>
</dbReference>
<organism evidence="4">
    <name type="scientific">uncultured Stenotrophomonas sp</name>
    <dbReference type="NCBI Taxonomy" id="165438"/>
    <lineage>
        <taxon>Bacteria</taxon>
        <taxon>Pseudomonadati</taxon>
        <taxon>Pseudomonadota</taxon>
        <taxon>Gammaproteobacteria</taxon>
        <taxon>Lysobacterales</taxon>
        <taxon>Lysobacteraceae</taxon>
        <taxon>Stenotrophomonas</taxon>
        <taxon>environmental samples</taxon>
    </lineage>
</organism>